<dbReference type="PANTHER" id="PTHR30478:SF0">
    <property type="entry name" value="BETA SLIDING CLAMP"/>
    <property type="match status" value="1"/>
</dbReference>
<evidence type="ECO:0000259" key="12">
    <source>
        <dbReference type="Pfam" id="PF02767"/>
    </source>
</evidence>
<dbReference type="Pfam" id="PF02767">
    <property type="entry name" value="DNA_pol3_beta_2"/>
    <property type="match status" value="1"/>
</dbReference>
<evidence type="ECO:0000256" key="1">
    <source>
        <dbReference type="ARBA" id="ARBA00004496"/>
    </source>
</evidence>
<dbReference type="NCBIfam" id="TIGR00663">
    <property type="entry name" value="dnan"/>
    <property type="match status" value="1"/>
</dbReference>
<dbReference type="Pfam" id="PF00712">
    <property type="entry name" value="DNA_pol3_beta"/>
    <property type="match status" value="1"/>
</dbReference>
<evidence type="ECO:0000256" key="4">
    <source>
        <dbReference type="ARBA" id="ARBA00022490"/>
    </source>
</evidence>
<comment type="subcellular location">
    <subcellularLocation>
        <location evidence="1 10">Cytoplasm</location>
    </subcellularLocation>
</comment>
<dbReference type="SUPFAM" id="SSF55979">
    <property type="entry name" value="DNA clamp"/>
    <property type="match status" value="3"/>
</dbReference>
<keyword evidence="4 10" id="KW-0963">Cytoplasm</keyword>
<gene>
    <name evidence="14" type="ORF">BSL82_02430</name>
</gene>
<dbReference type="KEGG" id="sphj:BSL82_02430"/>
<evidence type="ECO:0000256" key="5">
    <source>
        <dbReference type="ARBA" id="ARBA00022679"/>
    </source>
</evidence>
<name>A0A1L3ZRP4_9SPHN</name>
<feature type="domain" description="DNA polymerase III beta sliding clamp N-terminal" evidence="11">
    <location>
        <begin position="20"/>
        <end position="134"/>
    </location>
</feature>
<sequence>MARTAAKKSAPEAPPITTATVKRHDLADALSLVASVAPRRATIPVLEGVLIETGNARLRLTCTDLDTRITTAIDCDGVLNAPVIVSAAMLRDVAKTLAGDQASLALDDGKLVITARNGGKRRLWTMPVEDFPDISLATPDNAVTMPRDLLAKALGNVAPAQSAEETRYYLNGIHIHPEPGQGGQDLRLVATDGSRLHLDRVELAEFDDEAWPDSAILPTRVITTLIGLLKAAGEDVTDIGMEISARHCRFTVGDVTLWSRLIDGTFPDYRRIVPGSLPIQFECPAAELVRAIAAVEPVATEKTRAVRLQLGTATSSVCITTAEGGEAIEPIDDAQLRMADEIAIGFNARLLKSALQLFGGERATIELSDAGSQARLSCPAHPGLTIILMPMRI</sequence>
<dbReference type="Gene3D" id="3.10.150.10">
    <property type="entry name" value="DNA Polymerase III, subunit A, domain 2"/>
    <property type="match status" value="1"/>
</dbReference>
<dbReference type="InterPro" id="IPR022635">
    <property type="entry name" value="DNA_polIII_beta_C"/>
</dbReference>
<feature type="domain" description="DNA polymerase III beta sliding clamp C-terminal" evidence="13">
    <location>
        <begin position="271"/>
        <end position="392"/>
    </location>
</feature>
<evidence type="ECO:0000256" key="10">
    <source>
        <dbReference type="PIRNR" id="PIRNR000804"/>
    </source>
</evidence>
<dbReference type="STRING" id="1921510.BSL82_02430"/>
<keyword evidence="5 10" id="KW-0808">Transferase</keyword>
<dbReference type="EMBL" id="CP018221">
    <property type="protein sequence ID" value="API58304.1"/>
    <property type="molecule type" value="Genomic_DNA"/>
</dbReference>
<dbReference type="InterPro" id="IPR022634">
    <property type="entry name" value="DNA_polIII_beta_N"/>
</dbReference>
<dbReference type="InterPro" id="IPR022637">
    <property type="entry name" value="DNA_polIII_beta_cen"/>
</dbReference>
<evidence type="ECO:0000256" key="6">
    <source>
        <dbReference type="ARBA" id="ARBA00022695"/>
    </source>
</evidence>
<dbReference type="GO" id="GO:0006271">
    <property type="term" value="P:DNA strand elongation involved in DNA replication"/>
    <property type="evidence" value="ECO:0007669"/>
    <property type="project" value="TreeGrafter"/>
</dbReference>
<protein>
    <recommendedName>
        <fullName evidence="3 10">Beta sliding clamp</fullName>
    </recommendedName>
</protein>
<dbReference type="OrthoDB" id="8421503at2"/>
<accession>A0A1L3ZRP4</accession>
<evidence type="ECO:0000256" key="7">
    <source>
        <dbReference type="ARBA" id="ARBA00022705"/>
    </source>
</evidence>
<feature type="domain" description="DNA polymerase III beta sliding clamp central" evidence="12">
    <location>
        <begin position="145"/>
        <end position="268"/>
    </location>
</feature>
<dbReference type="GO" id="GO:0003677">
    <property type="term" value="F:DNA binding"/>
    <property type="evidence" value="ECO:0007669"/>
    <property type="project" value="UniProtKB-UniRule"/>
</dbReference>
<keyword evidence="7 10" id="KW-0235">DNA replication</keyword>
<keyword evidence="8 10" id="KW-0239">DNA-directed DNA polymerase</keyword>
<evidence type="ECO:0000256" key="2">
    <source>
        <dbReference type="ARBA" id="ARBA00010752"/>
    </source>
</evidence>
<comment type="similarity">
    <text evidence="2 10">Belongs to the beta sliding clamp family.</text>
</comment>
<evidence type="ECO:0000313" key="15">
    <source>
        <dbReference type="Proteomes" id="UP000182063"/>
    </source>
</evidence>
<comment type="function">
    <text evidence="10">Confers DNA tethering and processivity to DNA polymerases and other proteins. Acts as a clamp, forming a ring around DNA (a reaction catalyzed by the clamp-loading complex) which diffuses in an ATP-independent manner freely and bidirectionally along dsDNA. Initially characterized for its ability to contact the catalytic subunit of DNA polymerase III (Pol III), a complex, multichain enzyme responsible for most of the replicative synthesis in bacteria; Pol III exhibits 3'-5' exonuclease proofreading activity. The beta chain is required for initiation of replication as well as for processivity of DNA replication.</text>
</comment>
<evidence type="ECO:0000313" key="14">
    <source>
        <dbReference type="EMBL" id="API58304.1"/>
    </source>
</evidence>
<evidence type="ECO:0000256" key="8">
    <source>
        <dbReference type="ARBA" id="ARBA00022932"/>
    </source>
</evidence>
<reference evidence="15" key="1">
    <citation type="submission" date="2016-11" db="EMBL/GenBank/DDBJ databases">
        <title>Complete Genome Sequence of alachlor-degrading Sphingomonas sp. strain JJ-A5.</title>
        <authorList>
            <person name="Lee H."/>
            <person name="Ka J.-O."/>
        </authorList>
    </citation>
    <scope>NUCLEOTIDE SEQUENCE [LARGE SCALE GENOMIC DNA]</scope>
    <source>
        <strain evidence="15">JJ-A5</strain>
    </source>
</reference>
<comment type="subunit">
    <text evidence="10">Forms a ring-shaped head-to-tail homodimer around DNA.</text>
</comment>
<evidence type="ECO:0000259" key="11">
    <source>
        <dbReference type="Pfam" id="PF00712"/>
    </source>
</evidence>
<evidence type="ECO:0000256" key="9">
    <source>
        <dbReference type="ARBA" id="ARBA00023125"/>
    </source>
</evidence>
<dbReference type="GO" id="GO:0008408">
    <property type="term" value="F:3'-5' exonuclease activity"/>
    <property type="evidence" value="ECO:0007669"/>
    <property type="project" value="InterPro"/>
</dbReference>
<dbReference type="SMART" id="SM00480">
    <property type="entry name" value="POL3Bc"/>
    <property type="match status" value="1"/>
</dbReference>
<evidence type="ECO:0000259" key="13">
    <source>
        <dbReference type="Pfam" id="PF02768"/>
    </source>
</evidence>
<dbReference type="AlphaFoldDB" id="A0A1L3ZRP4"/>
<dbReference type="CDD" id="cd00140">
    <property type="entry name" value="beta_clamp"/>
    <property type="match status" value="1"/>
</dbReference>
<evidence type="ECO:0000256" key="3">
    <source>
        <dbReference type="ARBA" id="ARBA00021035"/>
    </source>
</evidence>
<dbReference type="Gene3D" id="3.70.10.10">
    <property type="match status" value="1"/>
</dbReference>
<dbReference type="InterPro" id="IPR046938">
    <property type="entry name" value="DNA_clamp_sf"/>
</dbReference>
<keyword evidence="15" id="KW-1185">Reference proteome</keyword>
<dbReference type="PIRSF" id="PIRSF000804">
    <property type="entry name" value="DNA_pol_III_b"/>
    <property type="match status" value="1"/>
</dbReference>
<dbReference type="GO" id="GO:0005737">
    <property type="term" value="C:cytoplasm"/>
    <property type="evidence" value="ECO:0007669"/>
    <property type="project" value="UniProtKB-SubCell"/>
</dbReference>
<keyword evidence="9" id="KW-0238">DNA-binding</keyword>
<keyword evidence="6 10" id="KW-0548">Nucleotidyltransferase</keyword>
<dbReference type="Pfam" id="PF02768">
    <property type="entry name" value="DNA_pol3_beta_3"/>
    <property type="match status" value="1"/>
</dbReference>
<proteinExistence type="inferred from homology"/>
<dbReference type="Proteomes" id="UP000182063">
    <property type="component" value="Chromosome"/>
</dbReference>
<dbReference type="GO" id="GO:0009360">
    <property type="term" value="C:DNA polymerase III complex"/>
    <property type="evidence" value="ECO:0007669"/>
    <property type="project" value="InterPro"/>
</dbReference>
<dbReference type="PANTHER" id="PTHR30478">
    <property type="entry name" value="DNA POLYMERASE III SUBUNIT BETA"/>
    <property type="match status" value="1"/>
</dbReference>
<dbReference type="RefSeq" id="WP_072595877.1">
    <property type="nucleotide sequence ID" value="NZ_CP018221.1"/>
</dbReference>
<organism evidence="14 15">
    <name type="scientific">Tardibacter chloracetimidivorans</name>
    <dbReference type="NCBI Taxonomy" id="1921510"/>
    <lineage>
        <taxon>Bacteria</taxon>
        <taxon>Pseudomonadati</taxon>
        <taxon>Pseudomonadota</taxon>
        <taxon>Alphaproteobacteria</taxon>
        <taxon>Sphingomonadales</taxon>
        <taxon>Sphingomonadaceae</taxon>
        <taxon>Tardibacter</taxon>
    </lineage>
</organism>
<dbReference type="InterPro" id="IPR001001">
    <property type="entry name" value="DNA_polIII_beta"/>
</dbReference>
<dbReference type="GO" id="GO:0003887">
    <property type="term" value="F:DNA-directed DNA polymerase activity"/>
    <property type="evidence" value="ECO:0007669"/>
    <property type="project" value="UniProtKB-UniRule"/>
</dbReference>